<keyword evidence="2" id="KW-0732">Signal</keyword>
<dbReference type="Proteomes" id="UP000295781">
    <property type="component" value="Chromosome"/>
</dbReference>
<accession>A0A4V0NEA0</accession>
<gene>
    <name evidence="3" type="ORF">SOCEGT47_059890</name>
</gene>
<feature type="compositionally biased region" description="Basic and acidic residues" evidence="1">
    <location>
        <begin position="206"/>
        <end position="217"/>
    </location>
</feature>
<feature type="compositionally biased region" description="Low complexity" evidence="1">
    <location>
        <begin position="218"/>
        <end position="237"/>
    </location>
</feature>
<dbReference type="AlphaFoldDB" id="A0A4V0NEA0"/>
<protein>
    <recommendedName>
        <fullName evidence="5">Secreted protein</fullName>
    </recommendedName>
</protein>
<evidence type="ECO:0000256" key="2">
    <source>
        <dbReference type="SAM" id="SignalP"/>
    </source>
</evidence>
<evidence type="ECO:0000313" key="4">
    <source>
        <dbReference type="Proteomes" id="UP000295781"/>
    </source>
</evidence>
<feature type="compositionally biased region" description="Pro residues" evidence="1">
    <location>
        <begin position="164"/>
        <end position="179"/>
    </location>
</feature>
<proteinExistence type="predicted"/>
<reference evidence="3 4" key="1">
    <citation type="submission" date="2015-09" db="EMBL/GenBank/DDBJ databases">
        <title>Sorangium comparison.</title>
        <authorList>
            <person name="Zaburannyi N."/>
            <person name="Bunk B."/>
            <person name="Overmann J."/>
            <person name="Mueller R."/>
        </authorList>
    </citation>
    <scope>NUCLEOTIDE SEQUENCE [LARGE SCALE GENOMIC DNA]</scope>
    <source>
        <strain evidence="3 4">So ceGT47</strain>
    </source>
</reference>
<evidence type="ECO:0000256" key="1">
    <source>
        <dbReference type="SAM" id="MobiDB-lite"/>
    </source>
</evidence>
<evidence type="ECO:0000313" key="3">
    <source>
        <dbReference type="EMBL" id="AUX25442.1"/>
    </source>
</evidence>
<dbReference type="EMBL" id="CP012670">
    <property type="protein sequence ID" value="AUX25442.1"/>
    <property type="molecule type" value="Genomic_DNA"/>
</dbReference>
<evidence type="ECO:0008006" key="5">
    <source>
        <dbReference type="Google" id="ProtNLM"/>
    </source>
</evidence>
<sequence length="410" mass="41814">MRAGWLALVLCAALLVPRTTGAAAGIEVILVRAPRAGAVVGEATVRLAAELRAVGFSVRLIDGAPGVDGRALVEGAGAPVATIVLLETDRGPVADAWVADRVTKRTLVRRMELGDPGVTNAASDLAVRSAELLRASLLELSGAQRRELPAQVAQWLADAAPTPTAAPPPTPAAAPPPAATAPAWPQQPPRATRVDEPAPAAPAAPARERTPADRREANGAPAAAPRRAPGGAAPRARPAGDRRLSLEAGLAALAGDVGIVAGPYLRIEHDLPAGLSLRGTLVPAVAEKGLDAPAGRAALRQTAALLGLAYAAGGDERRIYPLLALGAGVYHLTVEGEANSPHRDKHQAWFTAGIAAGAGVGIRILPYLTALAELDVLLLAREPRVTIAGAEVGRTGRPALLPCLGLKLSL</sequence>
<organism evidence="3 4">
    <name type="scientific">Sorangium cellulosum</name>
    <name type="common">Polyangium cellulosum</name>
    <dbReference type="NCBI Taxonomy" id="56"/>
    <lineage>
        <taxon>Bacteria</taxon>
        <taxon>Pseudomonadati</taxon>
        <taxon>Myxococcota</taxon>
        <taxon>Polyangia</taxon>
        <taxon>Polyangiales</taxon>
        <taxon>Polyangiaceae</taxon>
        <taxon>Sorangium</taxon>
    </lineage>
</organism>
<feature type="chain" id="PRO_5020837567" description="Secreted protein" evidence="2">
    <location>
        <begin position="23"/>
        <end position="410"/>
    </location>
</feature>
<name>A0A4V0NEA0_SORCE</name>
<feature type="region of interest" description="Disordered" evidence="1">
    <location>
        <begin position="160"/>
        <end position="240"/>
    </location>
</feature>
<dbReference type="RefSeq" id="WP_207213679.1">
    <property type="nucleotide sequence ID" value="NZ_CP012670.1"/>
</dbReference>
<feature type="signal peptide" evidence="2">
    <location>
        <begin position="1"/>
        <end position="22"/>
    </location>
</feature>